<dbReference type="EMBL" id="FMAC01000001">
    <property type="protein sequence ID" value="SCB08931.1"/>
    <property type="molecule type" value="Genomic_DNA"/>
</dbReference>
<dbReference type="RefSeq" id="WP_075850941.1">
    <property type="nucleotide sequence ID" value="NZ_FMAC01000001.1"/>
</dbReference>
<dbReference type="NCBIfam" id="NF033788">
    <property type="entry name" value="HTH_metalloreg"/>
    <property type="match status" value="1"/>
</dbReference>
<dbReference type="PROSITE" id="PS50987">
    <property type="entry name" value="HTH_ARSR_2"/>
    <property type="match status" value="1"/>
</dbReference>
<dbReference type="InterPro" id="IPR029063">
    <property type="entry name" value="SAM-dependent_MTases_sf"/>
</dbReference>
<dbReference type="CDD" id="cd00090">
    <property type="entry name" value="HTH_ARSR"/>
    <property type="match status" value="1"/>
</dbReference>
<gene>
    <name evidence="2" type="ORF">GA0061100_101404</name>
</gene>
<accession>A0A1C3U0E9</accession>
<organism evidence="2 3">
    <name type="scientific">Rhizobium hainanense</name>
    <dbReference type="NCBI Taxonomy" id="52131"/>
    <lineage>
        <taxon>Bacteria</taxon>
        <taxon>Pseudomonadati</taxon>
        <taxon>Pseudomonadota</taxon>
        <taxon>Alphaproteobacteria</taxon>
        <taxon>Hyphomicrobiales</taxon>
        <taxon>Rhizobiaceae</taxon>
        <taxon>Rhizobium/Agrobacterium group</taxon>
        <taxon>Rhizobium</taxon>
    </lineage>
</organism>
<dbReference type="InterPro" id="IPR001845">
    <property type="entry name" value="HTH_ArsR_DNA-bd_dom"/>
</dbReference>
<dbReference type="InterPro" id="IPR036390">
    <property type="entry name" value="WH_DNA-bd_sf"/>
</dbReference>
<feature type="domain" description="HTH arsR-type" evidence="1">
    <location>
        <begin position="4"/>
        <end position="99"/>
    </location>
</feature>
<dbReference type="PRINTS" id="PR00778">
    <property type="entry name" value="HTHARSR"/>
</dbReference>
<dbReference type="SUPFAM" id="SSF53335">
    <property type="entry name" value="S-adenosyl-L-methionine-dependent methyltransferases"/>
    <property type="match status" value="1"/>
</dbReference>
<keyword evidence="3" id="KW-1185">Reference proteome</keyword>
<dbReference type="InterPro" id="IPR011991">
    <property type="entry name" value="ArsR-like_HTH"/>
</dbReference>
<sequence length="341" mass="37975">MTDLVKLGLDDVVDVLKAVGEPTRLRLLALLAAGDLTVTDLTEILGQSQPRISRHLKLLGEAGLIDRYQEGAWAYFRLKQEGKAVTLARALLRHTAEKDTVLLRDGERLSSVKRVRAERAQAYFSRNAAEWDELRRLHVADEDVDKALIDLIGPQPIDSFLDLGTGTGRMLQLLTGHYRRAIGIDASRDMLAVARANLDRANITSASVRHGDIFNLPLEQQDFDLITIHQVLHFLDQPEIAINEAARMLRPGGRLVIIDLAPHGLEYLRDEHAHLRLGFSHQTMSDWLKLAGLDVERVQDLHSGREGGQALTVTIWLARDPRLLIASDQGHQSSPILAGRV</sequence>
<dbReference type="GO" id="GO:0008757">
    <property type="term" value="F:S-adenosylmethionine-dependent methyltransferase activity"/>
    <property type="evidence" value="ECO:0007669"/>
    <property type="project" value="InterPro"/>
</dbReference>
<evidence type="ECO:0000259" key="1">
    <source>
        <dbReference type="PROSITE" id="PS50987"/>
    </source>
</evidence>
<dbReference type="Gene3D" id="3.40.50.150">
    <property type="entry name" value="Vaccinia Virus protein VP39"/>
    <property type="match status" value="1"/>
</dbReference>
<reference evidence="3" key="1">
    <citation type="submission" date="2016-08" db="EMBL/GenBank/DDBJ databases">
        <authorList>
            <person name="Varghese N."/>
            <person name="Submissions Spin"/>
        </authorList>
    </citation>
    <scope>NUCLEOTIDE SEQUENCE [LARGE SCALE GENOMIC DNA]</scope>
    <source>
        <strain evidence="3">CCBAU 57015</strain>
    </source>
</reference>
<dbReference type="GO" id="GO:0003700">
    <property type="term" value="F:DNA-binding transcription factor activity"/>
    <property type="evidence" value="ECO:0007669"/>
    <property type="project" value="InterPro"/>
</dbReference>
<dbReference type="InterPro" id="IPR013216">
    <property type="entry name" value="Methyltransf_11"/>
</dbReference>
<dbReference type="CDD" id="cd02440">
    <property type="entry name" value="AdoMet_MTases"/>
    <property type="match status" value="1"/>
</dbReference>
<dbReference type="STRING" id="52131.GA0061100_101404"/>
<dbReference type="SUPFAM" id="SSF46785">
    <property type="entry name" value="Winged helix' DNA-binding domain"/>
    <property type="match status" value="1"/>
</dbReference>
<dbReference type="Gene3D" id="1.10.10.10">
    <property type="entry name" value="Winged helix-like DNA-binding domain superfamily/Winged helix DNA-binding domain"/>
    <property type="match status" value="1"/>
</dbReference>
<dbReference type="Pfam" id="PF08241">
    <property type="entry name" value="Methyltransf_11"/>
    <property type="match status" value="1"/>
</dbReference>
<dbReference type="OrthoDB" id="9789575at2"/>
<dbReference type="SMART" id="SM00418">
    <property type="entry name" value="HTH_ARSR"/>
    <property type="match status" value="1"/>
</dbReference>
<name>A0A1C3U0E9_9HYPH</name>
<dbReference type="PANTHER" id="PTHR43861">
    <property type="entry name" value="TRANS-ACONITATE 2-METHYLTRANSFERASE-RELATED"/>
    <property type="match status" value="1"/>
</dbReference>
<dbReference type="AlphaFoldDB" id="A0A1C3U0E9"/>
<proteinExistence type="predicted"/>
<protein>
    <submittedName>
        <fullName evidence="2">ArsR family transcriptional regulator</fullName>
    </submittedName>
</protein>
<evidence type="ECO:0000313" key="3">
    <source>
        <dbReference type="Proteomes" id="UP000186228"/>
    </source>
</evidence>
<dbReference type="InterPro" id="IPR036388">
    <property type="entry name" value="WH-like_DNA-bd_sf"/>
</dbReference>
<dbReference type="Proteomes" id="UP000186228">
    <property type="component" value="Unassembled WGS sequence"/>
</dbReference>
<evidence type="ECO:0000313" key="2">
    <source>
        <dbReference type="EMBL" id="SCB08931.1"/>
    </source>
</evidence>
<dbReference type="Pfam" id="PF01022">
    <property type="entry name" value="HTH_5"/>
    <property type="match status" value="1"/>
</dbReference>